<dbReference type="Pfam" id="PF07976">
    <property type="entry name" value="Phe_hydrox_dim"/>
    <property type="match status" value="1"/>
</dbReference>
<comment type="similarity">
    <text evidence="1">Belongs to the PheA/TfdB FAD monooxygenase family.</text>
</comment>
<dbReference type="SUPFAM" id="SSF52833">
    <property type="entry name" value="Thioredoxin-like"/>
    <property type="match status" value="1"/>
</dbReference>
<dbReference type="AlphaFoldDB" id="A0A8H5GYH4"/>
<dbReference type="Gene3D" id="3.30.9.10">
    <property type="entry name" value="D-Amino Acid Oxidase, subunit A, domain 2"/>
    <property type="match status" value="1"/>
</dbReference>
<dbReference type="Gene3D" id="3.50.50.60">
    <property type="entry name" value="FAD/NAD(P)-binding domain"/>
    <property type="match status" value="1"/>
</dbReference>
<reference evidence="7 8" key="1">
    <citation type="journal article" date="2020" name="ISME J.">
        <title>Uncovering the hidden diversity of litter-decomposition mechanisms in mushroom-forming fungi.</title>
        <authorList>
            <person name="Floudas D."/>
            <person name="Bentzer J."/>
            <person name="Ahren D."/>
            <person name="Johansson T."/>
            <person name="Persson P."/>
            <person name="Tunlid A."/>
        </authorList>
    </citation>
    <scope>NUCLEOTIDE SEQUENCE [LARGE SCALE GENOMIC DNA]</scope>
    <source>
        <strain evidence="7 8">CBS 661.87</strain>
    </source>
</reference>
<dbReference type="Gene3D" id="3.40.30.20">
    <property type="match status" value="1"/>
</dbReference>
<evidence type="ECO:0000313" key="8">
    <source>
        <dbReference type="Proteomes" id="UP000565441"/>
    </source>
</evidence>
<evidence type="ECO:0000259" key="6">
    <source>
        <dbReference type="Pfam" id="PF07976"/>
    </source>
</evidence>
<evidence type="ECO:0000256" key="3">
    <source>
        <dbReference type="ARBA" id="ARBA00022827"/>
    </source>
</evidence>
<name>A0A8H5GYH4_9AGAR</name>
<keyword evidence="2" id="KW-0285">Flavoprotein</keyword>
<dbReference type="PANTHER" id="PTHR43004:SF20">
    <property type="entry name" value="2-MONOOXYGENASE, PUTATIVE (AFU_ORTHOLOGUE AFUA_1G13660)-RELATED"/>
    <property type="match status" value="1"/>
</dbReference>
<keyword evidence="4" id="KW-0560">Oxidoreductase</keyword>
<evidence type="ECO:0008006" key="9">
    <source>
        <dbReference type="Google" id="ProtNLM"/>
    </source>
</evidence>
<dbReference type="InterPro" id="IPR012941">
    <property type="entry name" value="Phe_hydrox_C_dim_dom"/>
</dbReference>
<dbReference type="Pfam" id="PF01494">
    <property type="entry name" value="FAD_binding_3"/>
    <property type="match status" value="1"/>
</dbReference>
<dbReference type="OrthoDB" id="1716816at2759"/>
<dbReference type="InterPro" id="IPR036188">
    <property type="entry name" value="FAD/NAD-bd_sf"/>
</dbReference>
<dbReference type="InterPro" id="IPR036249">
    <property type="entry name" value="Thioredoxin-like_sf"/>
</dbReference>
<gene>
    <name evidence="7" type="ORF">D9615_007378</name>
</gene>
<protein>
    <recommendedName>
        <fullName evidence="9">Phenol 2-monooxygenase</fullName>
    </recommendedName>
</protein>
<comment type="caution">
    <text evidence="7">The sequence shown here is derived from an EMBL/GenBank/DDBJ whole genome shotgun (WGS) entry which is preliminary data.</text>
</comment>
<dbReference type="PROSITE" id="PS51257">
    <property type="entry name" value="PROKAR_LIPOPROTEIN"/>
    <property type="match status" value="1"/>
</dbReference>
<dbReference type="InterPro" id="IPR050641">
    <property type="entry name" value="RIFMO-like"/>
</dbReference>
<feature type="domain" description="Phenol hydroxylase-like C-terminal dimerisation" evidence="6">
    <location>
        <begin position="424"/>
        <end position="604"/>
    </location>
</feature>
<keyword evidence="3" id="KW-0274">FAD</keyword>
<accession>A0A8H5GYH4</accession>
<evidence type="ECO:0000256" key="2">
    <source>
        <dbReference type="ARBA" id="ARBA00022630"/>
    </source>
</evidence>
<sequence>MPASTIKTSEVDVLIIGAGPAGLMACNALVKAGVDVRIVDKRPNKIIAGQADGIQPRTLEVLQTYGLVDRLLKELNQLHVAAFYNPNPETGEIELTDRAPDVSDTSTPYPFEATLHQGAIEDIFIDSIRSSGLDVSRPFVPVSIQISDFDKSSTDPDMYPVRVVLKRVDPLEGQIDTEIVYAKYVIGADGAHSWVRKTFGIEMEGEQTDYVWGVVDMVPDTDFPDIRNKCVIHSNHGSCMIIPREGDKVRLYIQLGCNEAVDTTGRVDKEQMGPEKLLDVARKSLAPYVIRKPKAIDWWTIYRIGQRVAARFSIDERVFIAGDACHTHSPKAGQGMNASMNDTHNLSWKLVQVLRGWADPSLLQTYESERRKYAQDLIDFDKQFAAMFSGKVKTAESEDGISAQEFMKIIRTSGGFTSGVGICYQESAIVNACHQSHAKNLTIGKRLPSQIVVRAADFHPIELQHLLPSDARFKVFVFAGDIYEPSQKARLAKTAEELGAEDGFLKRYSPGGNILAAFDILTVTSEKDIVRVADLPELFQTHWTKVFVDHKEVNGSRGGNAYANFGIKGTGAVVIIRPDGYVGTIAPFEHVADLNAYFAQFMKQS</sequence>
<dbReference type="PANTHER" id="PTHR43004">
    <property type="entry name" value="TRK SYSTEM POTASSIUM UPTAKE PROTEIN"/>
    <property type="match status" value="1"/>
</dbReference>
<feature type="domain" description="FAD-binding" evidence="5">
    <location>
        <begin position="10"/>
        <end position="380"/>
    </location>
</feature>
<dbReference type="InterPro" id="IPR038220">
    <property type="entry name" value="PHOX_C_sf"/>
</dbReference>
<dbReference type="PRINTS" id="PR00420">
    <property type="entry name" value="RNGMNOXGNASE"/>
</dbReference>
<evidence type="ECO:0000256" key="4">
    <source>
        <dbReference type="ARBA" id="ARBA00023002"/>
    </source>
</evidence>
<evidence type="ECO:0000313" key="7">
    <source>
        <dbReference type="EMBL" id="KAF5373285.1"/>
    </source>
</evidence>
<dbReference type="SUPFAM" id="SSF51905">
    <property type="entry name" value="FAD/NAD(P)-binding domain"/>
    <property type="match status" value="1"/>
</dbReference>
<dbReference type="Proteomes" id="UP000565441">
    <property type="component" value="Unassembled WGS sequence"/>
</dbReference>
<dbReference type="CDD" id="cd02979">
    <property type="entry name" value="PHOX_C"/>
    <property type="match status" value="1"/>
</dbReference>
<keyword evidence="8" id="KW-1185">Reference proteome</keyword>
<dbReference type="GO" id="GO:0071949">
    <property type="term" value="F:FAD binding"/>
    <property type="evidence" value="ECO:0007669"/>
    <property type="project" value="InterPro"/>
</dbReference>
<organism evidence="7 8">
    <name type="scientific">Tricholomella constricta</name>
    <dbReference type="NCBI Taxonomy" id="117010"/>
    <lineage>
        <taxon>Eukaryota</taxon>
        <taxon>Fungi</taxon>
        <taxon>Dikarya</taxon>
        <taxon>Basidiomycota</taxon>
        <taxon>Agaricomycotina</taxon>
        <taxon>Agaricomycetes</taxon>
        <taxon>Agaricomycetidae</taxon>
        <taxon>Agaricales</taxon>
        <taxon>Tricholomatineae</taxon>
        <taxon>Lyophyllaceae</taxon>
        <taxon>Tricholomella</taxon>
    </lineage>
</organism>
<dbReference type="GO" id="GO:0016709">
    <property type="term" value="F:oxidoreductase activity, acting on paired donors, with incorporation or reduction of molecular oxygen, NAD(P)H as one donor, and incorporation of one atom of oxygen"/>
    <property type="evidence" value="ECO:0007669"/>
    <property type="project" value="UniProtKB-ARBA"/>
</dbReference>
<dbReference type="SUPFAM" id="SSF54373">
    <property type="entry name" value="FAD-linked reductases, C-terminal domain"/>
    <property type="match status" value="1"/>
</dbReference>
<evidence type="ECO:0000256" key="1">
    <source>
        <dbReference type="ARBA" id="ARBA00007801"/>
    </source>
</evidence>
<proteinExistence type="inferred from homology"/>
<dbReference type="InterPro" id="IPR002938">
    <property type="entry name" value="FAD-bd"/>
</dbReference>
<evidence type="ECO:0000259" key="5">
    <source>
        <dbReference type="Pfam" id="PF01494"/>
    </source>
</evidence>
<dbReference type="EMBL" id="JAACJP010000040">
    <property type="protein sequence ID" value="KAF5373285.1"/>
    <property type="molecule type" value="Genomic_DNA"/>
</dbReference>